<dbReference type="AlphaFoldDB" id="D3BM89"/>
<dbReference type="InterPro" id="IPR033464">
    <property type="entry name" value="CSN8_PSD8_EIF3K"/>
</dbReference>
<keyword evidence="5" id="KW-0539">Nucleus</keyword>
<evidence type="ECO:0000256" key="4">
    <source>
        <dbReference type="ARBA" id="ARBA00022790"/>
    </source>
</evidence>
<dbReference type="Pfam" id="PF10075">
    <property type="entry name" value="CSN8_PSD8_EIF3K"/>
    <property type="match status" value="1"/>
</dbReference>
<keyword evidence="8" id="KW-1185">Reference proteome</keyword>
<evidence type="ECO:0000256" key="5">
    <source>
        <dbReference type="ARBA" id="ARBA00023242"/>
    </source>
</evidence>
<dbReference type="EMBL" id="ADBJ01000042">
    <property type="protein sequence ID" value="EFA77690.1"/>
    <property type="molecule type" value="Genomic_DNA"/>
</dbReference>
<dbReference type="GO" id="GO:0010387">
    <property type="term" value="P:COP9 signalosome assembly"/>
    <property type="evidence" value="ECO:0007669"/>
    <property type="project" value="InterPro"/>
</dbReference>
<protein>
    <submittedName>
        <fullName evidence="7">COP9 signalosome complex subunit 8</fullName>
    </submittedName>
</protein>
<dbReference type="InParanoid" id="D3BM89"/>
<evidence type="ECO:0000313" key="7">
    <source>
        <dbReference type="EMBL" id="EFA77690.1"/>
    </source>
</evidence>
<evidence type="ECO:0000256" key="1">
    <source>
        <dbReference type="ARBA" id="ARBA00004123"/>
    </source>
</evidence>
<accession>D3BM89</accession>
<proteinExistence type="predicted"/>
<organism evidence="7 8">
    <name type="scientific">Heterostelium pallidum (strain ATCC 26659 / Pp 5 / PN500)</name>
    <name type="common">Cellular slime mold</name>
    <name type="synonym">Polysphondylium pallidum</name>
    <dbReference type="NCBI Taxonomy" id="670386"/>
    <lineage>
        <taxon>Eukaryota</taxon>
        <taxon>Amoebozoa</taxon>
        <taxon>Evosea</taxon>
        <taxon>Eumycetozoa</taxon>
        <taxon>Dictyostelia</taxon>
        <taxon>Acytosteliales</taxon>
        <taxon>Acytosteliaceae</taxon>
        <taxon>Heterostelium</taxon>
    </lineage>
</organism>
<feature type="domain" description="CSN8/PSMD8/EIF3K" evidence="6">
    <location>
        <begin position="39"/>
        <end position="113"/>
    </location>
</feature>
<dbReference type="PANTHER" id="PTHR13339:SF0">
    <property type="entry name" value="COP9 SIGNALOSOME COMPLEX SUBUNIT 8"/>
    <property type="match status" value="1"/>
</dbReference>
<dbReference type="GO" id="GO:0005737">
    <property type="term" value="C:cytoplasm"/>
    <property type="evidence" value="ECO:0007669"/>
    <property type="project" value="UniProtKB-SubCell"/>
</dbReference>
<name>D3BM89_HETP5</name>
<comment type="caution">
    <text evidence="7">The sequence shown here is derived from an EMBL/GenBank/DDBJ whole genome shotgun (WGS) entry which is preliminary data.</text>
</comment>
<evidence type="ECO:0000256" key="3">
    <source>
        <dbReference type="ARBA" id="ARBA00022490"/>
    </source>
</evidence>
<dbReference type="RefSeq" id="XP_020429818.1">
    <property type="nucleotide sequence ID" value="XM_020583037.1"/>
</dbReference>
<dbReference type="GeneID" id="31367766"/>
<gene>
    <name evidence="7" type="primary">CSN8</name>
    <name evidence="7" type="ORF">PPL_12299</name>
</gene>
<dbReference type="PANTHER" id="PTHR13339">
    <property type="entry name" value="COP9 SIGNALOSOME COMPLEX SUBUNIT 8"/>
    <property type="match status" value="1"/>
</dbReference>
<dbReference type="FunCoup" id="D3BM89">
    <property type="interactions" value="431"/>
</dbReference>
<dbReference type="Proteomes" id="UP000001396">
    <property type="component" value="Unassembled WGS sequence"/>
</dbReference>
<dbReference type="GO" id="GO:0008180">
    <property type="term" value="C:COP9 signalosome"/>
    <property type="evidence" value="ECO:0007669"/>
    <property type="project" value="UniProtKB-KW"/>
</dbReference>
<dbReference type="STRING" id="670386.D3BM89"/>
<keyword evidence="3" id="KW-0963">Cytoplasm</keyword>
<comment type="subcellular location">
    <subcellularLocation>
        <location evidence="2">Cytoplasm</location>
    </subcellularLocation>
    <subcellularLocation>
        <location evidence="1">Nucleus</location>
    </subcellularLocation>
</comment>
<evidence type="ECO:0000313" key="8">
    <source>
        <dbReference type="Proteomes" id="UP000001396"/>
    </source>
</evidence>
<evidence type="ECO:0000259" key="6">
    <source>
        <dbReference type="Pfam" id="PF10075"/>
    </source>
</evidence>
<sequence length="227" mass="26376">MSSFPEIQKYIDERDFLNVLSWCQERELKSLDKPDSFKKYWGVYLIAYLIQNDIVNARFLWHRIPSEVKGADQHLKSIWSLLKHLSQLNYPHIYKSLSLNYGSELTPLITILKGILSIDESDHPPTKQMTNQSHFIFLRNIPKSSYLGISPEDTLTCMYADNNNNISNFLHHKQITVTQAQGWTKDTSSESLKPVPTKAKEHQVKSANHQINSLTNFVLFLEKEHNF</sequence>
<evidence type="ECO:0000256" key="2">
    <source>
        <dbReference type="ARBA" id="ARBA00004496"/>
    </source>
</evidence>
<dbReference type="GO" id="GO:0000338">
    <property type="term" value="P:protein deneddylation"/>
    <property type="evidence" value="ECO:0007669"/>
    <property type="project" value="InterPro"/>
</dbReference>
<keyword evidence="4" id="KW-0736">Signalosome</keyword>
<dbReference type="InterPro" id="IPR033205">
    <property type="entry name" value="COP9_CSN8"/>
</dbReference>
<reference evidence="7 8" key="1">
    <citation type="journal article" date="2011" name="Genome Res.">
        <title>Phylogeny-wide analysis of social amoeba genomes highlights ancient origins for complex intercellular communication.</title>
        <authorList>
            <person name="Heidel A.J."/>
            <person name="Lawal H.M."/>
            <person name="Felder M."/>
            <person name="Schilde C."/>
            <person name="Helps N.R."/>
            <person name="Tunggal B."/>
            <person name="Rivero F."/>
            <person name="John U."/>
            <person name="Schleicher M."/>
            <person name="Eichinger L."/>
            <person name="Platzer M."/>
            <person name="Noegel A.A."/>
            <person name="Schaap P."/>
            <person name="Gloeckner G."/>
        </authorList>
    </citation>
    <scope>NUCLEOTIDE SEQUENCE [LARGE SCALE GENOMIC DNA]</scope>
    <source>
        <strain evidence="8">ATCC 26659 / Pp 5 / PN500</strain>
    </source>
</reference>